<gene>
    <name evidence="1" type="ORF">GP475_08320</name>
</gene>
<evidence type="ECO:0000313" key="2">
    <source>
        <dbReference type="Proteomes" id="UP000516320"/>
    </source>
</evidence>
<dbReference type="Proteomes" id="UP000516320">
    <property type="component" value="Chromosome"/>
</dbReference>
<reference evidence="1 2" key="1">
    <citation type="submission" date="2019-12" db="EMBL/GenBank/DDBJ databases">
        <title>Corynebacterium sp. nov., isolated from feces of the Anser Albifrons in China.</title>
        <authorList>
            <person name="Liu Q."/>
        </authorList>
    </citation>
    <scope>NUCLEOTIDE SEQUENCE [LARGE SCALE GENOMIC DNA]</scope>
    <source>
        <strain evidence="1 2">4H37-19</strain>
    </source>
</reference>
<protein>
    <recommendedName>
        <fullName evidence="3">Scramblase</fullName>
    </recommendedName>
</protein>
<dbReference type="EMBL" id="CP046884">
    <property type="protein sequence ID" value="QNQ90641.1"/>
    <property type="molecule type" value="Genomic_DNA"/>
</dbReference>
<accession>A0A7H0SQ16</accession>
<proteinExistence type="predicted"/>
<keyword evidence="2" id="KW-1185">Reference proteome</keyword>
<evidence type="ECO:0008006" key="3">
    <source>
        <dbReference type="Google" id="ProtNLM"/>
    </source>
</evidence>
<sequence length="199" mass="22231">MTHALSQHRTLVIHRPNGFKKNEVCISSTDGEIVGRIRSGESKAKQMMMGNRHIIVSEETTHTDVLHVVDPPDFFRDTLEVKDPSGRRLALLKNAPRLRKKQLNVHTDSQDYVVQGNLSEREFILSTDFSDPQCTIMTMSKQWTGLKKALFGSADYILSFREGLDDSTHLLALGIGLAVDMQQLKKESVLLTTVLAATG</sequence>
<dbReference type="RefSeq" id="WP_187973953.1">
    <property type="nucleotide sequence ID" value="NZ_CP046884.1"/>
</dbReference>
<organism evidence="1 2">
    <name type="scientific">Corynebacterium poyangense</name>
    <dbReference type="NCBI Taxonomy" id="2684405"/>
    <lineage>
        <taxon>Bacteria</taxon>
        <taxon>Bacillati</taxon>
        <taxon>Actinomycetota</taxon>
        <taxon>Actinomycetes</taxon>
        <taxon>Mycobacteriales</taxon>
        <taxon>Corynebacteriaceae</taxon>
        <taxon>Corynebacterium</taxon>
    </lineage>
</organism>
<name>A0A7H0SQ16_9CORY</name>
<dbReference type="KEGG" id="cpoy:GP475_08320"/>
<evidence type="ECO:0000313" key="1">
    <source>
        <dbReference type="EMBL" id="QNQ90641.1"/>
    </source>
</evidence>
<dbReference type="AlphaFoldDB" id="A0A7H0SQ16"/>